<dbReference type="SMART" id="SM00862">
    <property type="entry name" value="Trans_reg_C"/>
    <property type="match status" value="1"/>
</dbReference>
<dbReference type="Pfam" id="PF00072">
    <property type="entry name" value="Response_reg"/>
    <property type="match status" value="1"/>
</dbReference>
<evidence type="ECO:0000256" key="1">
    <source>
        <dbReference type="ARBA" id="ARBA00023125"/>
    </source>
</evidence>
<evidence type="ECO:0000256" key="2">
    <source>
        <dbReference type="PROSITE-ProRule" id="PRU00169"/>
    </source>
</evidence>
<dbReference type="PANTHER" id="PTHR48111">
    <property type="entry name" value="REGULATOR OF RPOS"/>
    <property type="match status" value="1"/>
</dbReference>
<sequence>MKNKILVVDDDHHIVEIITFALTKANFDVIEASDGNSALLQFKEHKPDLIVLDVGMPELDGLEVCKEIKRISDTPVLFLSAKDEEIDRILGLEIGADDYVAKPFSPRELIARIKAILRRSQVIVETKDVDCEISHGHLRINTSTHVVTWSSQQVELTATEFSMLKTMASRPAHVFSREQLMENSYQNNIAVSDRTIDSHLRRIRNKFKEVNGCPIDTVHGVGYRVNACETLL</sequence>
<evidence type="ECO:0000313" key="6">
    <source>
        <dbReference type="EMBL" id="MDU0113509.1"/>
    </source>
</evidence>
<dbReference type="PROSITE" id="PS50110">
    <property type="entry name" value="RESPONSE_REGULATORY"/>
    <property type="match status" value="1"/>
</dbReference>
<organism evidence="6 7">
    <name type="scientific">Psychrosphaera aquimarina</name>
    <dbReference type="NCBI Taxonomy" id="2044854"/>
    <lineage>
        <taxon>Bacteria</taxon>
        <taxon>Pseudomonadati</taxon>
        <taxon>Pseudomonadota</taxon>
        <taxon>Gammaproteobacteria</taxon>
        <taxon>Alteromonadales</taxon>
        <taxon>Pseudoalteromonadaceae</taxon>
        <taxon>Psychrosphaera</taxon>
    </lineage>
</organism>
<keyword evidence="2" id="KW-0597">Phosphoprotein</keyword>
<dbReference type="InterPro" id="IPR039420">
    <property type="entry name" value="WalR-like"/>
</dbReference>
<accession>A0ABU3R1H5</accession>
<comment type="caution">
    <text evidence="6">The sequence shown here is derived from an EMBL/GenBank/DDBJ whole genome shotgun (WGS) entry which is preliminary data.</text>
</comment>
<evidence type="ECO:0000259" key="5">
    <source>
        <dbReference type="PROSITE" id="PS51755"/>
    </source>
</evidence>
<dbReference type="RefSeq" id="WP_216054644.1">
    <property type="nucleotide sequence ID" value="NZ_JAWCUA010000007.1"/>
</dbReference>
<proteinExistence type="predicted"/>
<feature type="domain" description="OmpR/PhoB-type" evidence="5">
    <location>
        <begin position="130"/>
        <end position="227"/>
    </location>
</feature>
<reference evidence="6 7" key="1">
    <citation type="submission" date="2023-10" db="EMBL/GenBank/DDBJ databases">
        <title>Psychrosphaera aquimaarina strain SW33 isolated from seawater.</title>
        <authorList>
            <person name="Bayburt H."/>
            <person name="Kim J.M."/>
            <person name="Choi B.J."/>
            <person name="Jeon C.O."/>
        </authorList>
    </citation>
    <scope>NUCLEOTIDE SEQUENCE [LARGE SCALE GENOMIC DNA]</scope>
    <source>
        <strain evidence="6 7">KCTC 52743</strain>
    </source>
</reference>
<dbReference type="EMBL" id="JAWCUA010000007">
    <property type="protein sequence ID" value="MDU0113509.1"/>
    <property type="molecule type" value="Genomic_DNA"/>
</dbReference>
<evidence type="ECO:0000313" key="7">
    <source>
        <dbReference type="Proteomes" id="UP001257914"/>
    </source>
</evidence>
<protein>
    <submittedName>
        <fullName evidence="6">Response regulator transcription factor</fullName>
    </submittedName>
</protein>
<feature type="DNA-binding region" description="OmpR/PhoB-type" evidence="3">
    <location>
        <begin position="130"/>
        <end position="227"/>
    </location>
</feature>
<dbReference type="PANTHER" id="PTHR48111:SF59">
    <property type="entry name" value="TRANSCRIPTIONAL REGULATORY PROTEIN BAER"/>
    <property type="match status" value="1"/>
</dbReference>
<feature type="modified residue" description="4-aspartylphosphate" evidence="2">
    <location>
        <position position="53"/>
    </location>
</feature>
<dbReference type="SMART" id="SM00448">
    <property type="entry name" value="REC"/>
    <property type="match status" value="1"/>
</dbReference>
<gene>
    <name evidence="6" type="ORF">RT723_10970</name>
</gene>
<dbReference type="Pfam" id="PF00486">
    <property type="entry name" value="Trans_reg_C"/>
    <property type="match status" value="1"/>
</dbReference>
<dbReference type="Proteomes" id="UP001257914">
    <property type="component" value="Unassembled WGS sequence"/>
</dbReference>
<evidence type="ECO:0000256" key="3">
    <source>
        <dbReference type="PROSITE-ProRule" id="PRU01091"/>
    </source>
</evidence>
<dbReference type="CDD" id="cd00383">
    <property type="entry name" value="trans_reg_C"/>
    <property type="match status" value="1"/>
</dbReference>
<dbReference type="InterPro" id="IPR001789">
    <property type="entry name" value="Sig_transdc_resp-reg_receiver"/>
</dbReference>
<evidence type="ECO:0000259" key="4">
    <source>
        <dbReference type="PROSITE" id="PS50110"/>
    </source>
</evidence>
<dbReference type="InterPro" id="IPR001867">
    <property type="entry name" value="OmpR/PhoB-type_DNA-bd"/>
</dbReference>
<dbReference type="PROSITE" id="PS51755">
    <property type="entry name" value="OMPR_PHOB"/>
    <property type="match status" value="1"/>
</dbReference>
<name>A0ABU3R1H5_9GAMM</name>
<keyword evidence="1 3" id="KW-0238">DNA-binding</keyword>
<keyword evidence="7" id="KW-1185">Reference proteome</keyword>
<feature type="domain" description="Response regulatory" evidence="4">
    <location>
        <begin position="4"/>
        <end position="117"/>
    </location>
</feature>